<comment type="similarity">
    <text evidence="2 10">Belongs to the outer membrane factor (OMF) (TC 1.B.17) family.</text>
</comment>
<dbReference type="AlphaFoldDB" id="A0A1B2M143"/>
<dbReference type="SUPFAM" id="SSF56954">
    <property type="entry name" value="Outer membrane efflux proteins (OEP)"/>
    <property type="match status" value="1"/>
</dbReference>
<evidence type="ECO:0000313" key="12">
    <source>
        <dbReference type="EMBL" id="AOA58922.1"/>
    </source>
</evidence>
<keyword evidence="3 10" id="KW-1134">Transmembrane beta strand</keyword>
<keyword evidence="13" id="KW-1185">Reference proteome</keyword>
<dbReference type="KEGG" id="ala:BFG52_11545"/>
<dbReference type="GO" id="GO:0015562">
    <property type="term" value="F:efflux transmembrane transporter activity"/>
    <property type="evidence" value="ECO:0007669"/>
    <property type="project" value="InterPro"/>
</dbReference>
<keyword evidence="5" id="KW-0732">Signal</keyword>
<dbReference type="EMBL" id="CP016895">
    <property type="protein sequence ID" value="AOA58922.1"/>
    <property type="molecule type" value="Genomic_DNA"/>
</dbReference>
<accession>A0A1B2M143</accession>
<dbReference type="PANTHER" id="PTHR30203:SF20">
    <property type="entry name" value="MULTIDRUG RESISTANCE OUTER MEMBRANE PROTEIN MDTP-RELATED"/>
    <property type="match status" value="1"/>
</dbReference>
<evidence type="ECO:0000256" key="5">
    <source>
        <dbReference type="ARBA" id="ARBA00022729"/>
    </source>
</evidence>
<dbReference type="GO" id="GO:0009279">
    <property type="term" value="C:cell outer membrane"/>
    <property type="evidence" value="ECO:0007669"/>
    <property type="project" value="UniProtKB-SubCell"/>
</dbReference>
<keyword evidence="7 10" id="KW-0564">Palmitate</keyword>
<feature type="coiled-coil region" evidence="11">
    <location>
        <begin position="416"/>
        <end position="443"/>
    </location>
</feature>
<evidence type="ECO:0000256" key="11">
    <source>
        <dbReference type="SAM" id="Coils"/>
    </source>
</evidence>
<reference evidence="12 13" key="1">
    <citation type="submission" date="2016-08" db="EMBL/GenBank/DDBJ databases">
        <authorList>
            <person name="Seilhamer J.J."/>
        </authorList>
    </citation>
    <scope>NUCLEOTIDE SEQUENCE [LARGE SCALE GENOMIC DNA]</scope>
    <source>
        <strain evidence="12 13">BRTC-1</strain>
    </source>
</reference>
<name>A0A1B2M143_9GAMM</name>
<keyword evidence="8 10" id="KW-0449">Lipoprotein</keyword>
<evidence type="ECO:0000256" key="1">
    <source>
        <dbReference type="ARBA" id="ARBA00004370"/>
    </source>
</evidence>
<dbReference type="Gene3D" id="2.20.200.10">
    <property type="entry name" value="Outer membrane efflux proteins (OEP)"/>
    <property type="match status" value="1"/>
</dbReference>
<protein>
    <recommendedName>
        <fullName evidence="14">RND transporter</fullName>
    </recommendedName>
</protein>
<gene>
    <name evidence="12" type="ORF">BFG52_11545</name>
</gene>
<evidence type="ECO:0000256" key="10">
    <source>
        <dbReference type="RuleBase" id="RU362097"/>
    </source>
</evidence>
<dbReference type="PANTHER" id="PTHR30203">
    <property type="entry name" value="OUTER MEMBRANE CATION EFFLUX PROTEIN"/>
    <property type="match status" value="1"/>
</dbReference>
<evidence type="ECO:0000313" key="13">
    <source>
        <dbReference type="Proteomes" id="UP000093391"/>
    </source>
</evidence>
<dbReference type="Proteomes" id="UP000093391">
    <property type="component" value="Chromosome"/>
</dbReference>
<comment type="function">
    <text evidence="9">Could be involved in resistance to puromycin, acriflavine and tetraphenylarsonium chloride.</text>
</comment>
<dbReference type="InterPro" id="IPR010131">
    <property type="entry name" value="MdtP/NodT-like"/>
</dbReference>
<evidence type="ECO:0000256" key="9">
    <source>
        <dbReference type="ARBA" id="ARBA00037313"/>
    </source>
</evidence>
<evidence type="ECO:0000256" key="4">
    <source>
        <dbReference type="ARBA" id="ARBA00022692"/>
    </source>
</evidence>
<keyword evidence="4 10" id="KW-0812">Transmembrane</keyword>
<evidence type="ECO:0000256" key="6">
    <source>
        <dbReference type="ARBA" id="ARBA00023136"/>
    </source>
</evidence>
<organism evidence="12 13">
    <name type="scientific">Acinetobacter larvae</name>
    <dbReference type="NCBI Taxonomy" id="1789224"/>
    <lineage>
        <taxon>Bacteria</taxon>
        <taxon>Pseudomonadati</taxon>
        <taxon>Pseudomonadota</taxon>
        <taxon>Gammaproteobacteria</taxon>
        <taxon>Moraxellales</taxon>
        <taxon>Moraxellaceae</taxon>
        <taxon>Acinetobacter</taxon>
    </lineage>
</organism>
<comment type="subcellular location">
    <subcellularLocation>
        <location evidence="10">Cell outer membrane</location>
        <topology evidence="10">Lipid-anchor</topology>
    </subcellularLocation>
    <subcellularLocation>
        <location evidence="1">Membrane</location>
    </subcellularLocation>
</comment>
<dbReference type="Pfam" id="PF02321">
    <property type="entry name" value="OEP"/>
    <property type="match status" value="2"/>
</dbReference>
<evidence type="ECO:0000256" key="8">
    <source>
        <dbReference type="ARBA" id="ARBA00023288"/>
    </source>
</evidence>
<dbReference type="STRING" id="1789224.BFG52_11545"/>
<evidence type="ECO:0008006" key="14">
    <source>
        <dbReference type="Google" id="ProtNLM"/>
    </source>
</evidence>
<evidence type="ECO:0000256" key="7">
    <source>
        <dbReference type="ARBA" id="ARBA00023139"/>
    </source>
</evidence>
<evidence type="ECO:0000256" key="2">
    <source>
        <dbReference type="ARBA" id="ARBA00007613"/>
    </source>
</evidence>
<dbReference type="Gene3D" id="1.20.1600.10">
    <property type="entry name" value="Outer membrane efflux proteins (OEP)"/>
    <property type="match status" value="1"/>
</dbReference>
<dbReference type="InterPro" id="IPR003423">
    <property type="entry name" value="OMP_efflux"/>
</dbReference>
<sequence>MGCASDGQLRSSFKPVELSSLQSKQLRIDITHPNSSQSPQHWWQVWQDPQLNEILTALDDYAPNVHLAQIRLERAAALTDLKQVDRQVQASSELKMSADRYPDHDSYPEKYAGKTGSSGRLTTTIGWHLDLWGKYKALADAAALQTDAAELQLQDVRLSLQLAISNHYLQWHISEQLLQKQLEKRKILQELLNIEQQKRRAGLAKQDHVIEASLAINTIDSQLPILRRNIAQDRHAIAALLGQSTEFSDALQKPALQLKSQQAVATTLPLHWLGERPDIAALRQLIEAQARQSDAARASFYPDINLTAVLGLQSLGLDYLFREGSRTMAIGPAINLPIFEQNRLRANLRGELANYDLAVVQYNQSLVNAIQQVSDALQQFHSAQQQFVLVQQAQQQTQQLHKIAAQRLKQGLNTRQALLRTELQQLDRAIQRIQTEHAIALAQFNLTRSLGGRWVFH</sequence>
<keyword evidence="11" id="KW-0175">Coiled coil</keyword>
<keyword evidence="6 10" id="KW-0472">Membrane</keyword>
<evidence type="ECO:0000256" key="3">
    <source>
        <dbReference type="ARBA" id="ARBA00022452"/>
    </source>
</evidence>
<dbReference type="NCBIfam" id="TIGR01845">
    <property type="entry name" value="outer_NodT"/>
    <property type="match status" value="1"/>
</dbReference>
<proteinExistence type="inferred from homology"/>